<dbReference type="EMBL" id="KE356561">
    <property type="protein sequence ID" value="ERG95837.1"/>
    <property type="molecule type" value="Genomic_DNA"/>
</dbReference>
<organism evidence="1 2">
    <name type="scientific">Haloquadratum walsbyi J07HQW2</name>
    <dbReference type="NCBI Taxonomy" id="1238425"/>
    <lineage>
        <taxon>Archaea</taxon>
        <taxon>Methanobacteriati</taxon>
        <taxon>Methanobacteriota</taxon>
        <taxon>Stenosarchaea group</taxon>
        <taxon>Halobacteria</taxon>
        <taxon>Halobacteriales</taxon>
        <taxon>Haloferacaceae</taxon>
        <taxon>Haloquadratum</taxon>
    </lineage>
</organism>
<dbReference type="Proteomes" id="UP000030710">
    <property type="component" value="Unassembled WGS sequence"/>
</dbReference>
<dbReference type="Pfam" id="PF25252">
    <property type="entry name" value="DUF7854"/>
    <property type="match status" value="1"/>
</dbReference>
<name>U1PPZ5_9EURY</name>
<dbReference type="InterPro" id="IPR057176">
    <property type="entry name" value="DUF7854"/>
</dbReference>
<dbReference type="STRING" id="1238425.J07HQW2_02297"/>
<dbReference type="RefSeq" id="WP_021055309.1">
    <property type="nucleotide sequence ID" value="NZ_KE356561.1"/>
</dbReference>
<evidence type="ECO:0000313" key="2">
    <source>
        <dbReference type="Proteomes" id="UP000030710"/>
    </source>
</evidence>
<protein>
    <submittedName>
        <fullName evidence="1">Uncharacterized protein</fullName>
    </submittedName>
</protein>
<dbReference type="HOGENOM" id="CLU_188093_0_0_2"/>
<dbReference type="eggNOG" id="arCOG04730">
    <property type="taxonomic scope" value="Archaea"/>
</dbReference>
<accession>U1PPZ5</accession>
<reference evidence="1 2" key="1">
    <citation type="journal article" date="2013" name="PLoS ONE">
        <title>Assembly-driven community genomics of a hypersaline microbial ecosystem.</title>
        <authorList>
            <person name="Podell S."/>
            <person name="Ugalde J.A."/>
            <person name="Narasingarao P."/>
            <person name="Banfield J.F."/>
            <person name="Heidelberg K.B."/>
            <person name="Allen E.E."/>
        </authorList>
    </citation>
    <scope>NUCLEOTIDE SEQUENCE [LARGE SCALE GENOMIC DNA]</scope>
    <source>
        <strain evidence="2">J07HQW2</strain>
    </source>
</reference>
<sequence>MRGHCTVSTQGNSDLTTVEQRVIGVLRTYAAELETTSAELCAYQASGSERVTGLIVVSLTKSKARERIATLLDFNRSDLSDEVSMTPV</sequence>
<evidence type="ECO:0000313" key="1">
    <source>
        <dbReference type="EMBL" id="ERG95837.1"/>
    </source>
</evidence>
<gene>
    <name evidence="1" type="ORF">J07HQW2_02297</name>
</gene>
<dbReference type="AlphaFoldDB" id="U1PPZ5"/>
<proteinExistence type="predicted"/>